<evidence type="ECO:0000313" key="6">
    <source>
        <dbReference type="Proteomes" id="UP001634393"/>
    </source>
</evidence>
<name>A0ABD3RUV2_9LAMI</name>
<evidence type="ECO:0000256" key="2">
    <source>
        <dbReference type="SAM" id="MobiDB-lite"/>
    </source>
</evidence>
<dbReference type="Pfam" id="PF22910">
    <property type="entry name" value="EDR4-like_1st"/>
    <property type="match status" value="1"/>
</dbReference>
<dbReference type="InterPro" id="IPR055126">
    <property type="entry name" value="EDR4-like_N"/>
</dbReference>
<dbReference type="InterPro" id="IPR040244">
    <property type="entry name" value="EDR4-like"/>
</dbReference>
<evidence type="ECO:0000256" key="1">
    <source>
        <dbReference type="SAM" id="Coils"/>
    </source>
</evidence>
<dbReference type="InterPro" id="IPR021480">
    <property type="entry name" value="Zinc_ribbon_12"/>
</dbReference>
<reference evidence="5 6" key="1">
    <citation type="submission" date="2024-12" db="EMBL/GenBank/DDBJ databases">
        <title>The unique morphological basis and parallel evolutionary history of personate flowers in Penstemon.</title>
        <authorList>
            <person name="Depatie T.H."/>
            <person name="Wessinger C.A."/>
        </authorList>
    </citation>
    <scope>NUCLEOTIDE SEQUENCE [LARGE SCALE GENOMIC DNA]</scope>
    <source>
        <strain evidence="5">WTNN_2</strain>
        <tissue evidence="5">Leaf</tissue>
    </source>
</reference>
<dbReference type="AlphaFoldDB" id="A0ABD3RUV2"/>
<dbReference type="PANTHER" id="PTHR31105:SF42">
    <property type="entry name" value="OS02G0258300 PROTEIN"/>
    <property type="match status" value="1"/>
</dbReference>
<feature type="domain" description="Probable zinc-ribbon" evidence="3">
    <location>
        <begin position="447"/>
        <end position="491"/>
    </location>
</feature>
<dbReference type="Proteomes" id="UP001634393">
    <property type="component" value="Unassembled WGS sequence"/>
</dbReference>
<proteinExistence type="predicted"/>
<feature type="region of interest" description="Disordered" evidence="2">
    <location>
        <begin position="81"/>
        <end position="103"/>
    </location>
</feature>
<dbReference type="EMBL" id="JBJXBP010000008">
    <property type="protein sequence ID" value="KAL3815115.1"/>
    <property type="molecule type" value="Genomic_DNA"/>
</dbReference>
<comment type="caution">
    <text evidence="5">The sequence shown here is derived from an EMBL/GenBank/DDBJ whole genome shotgun (WGS) entry which is preliminary data.</text>
</comment>
<organism evidence="5 6">
    <name type="scientific">Penstemon smallii</name>
    <dbReference type="NCBI Taxonomy" id="265156"/>
    <lineage>
        <taxon>Eukaryota</taxon>
        <taxon>Viridiplantae</taxon>
        <taxon>Streptophyta</taxon>
        <taxon>Embryophyta</taxon>
        <taxon>Tracheophyta</taxon>
        <taxon>Spermatophyta</taxon>
        <taxon>Magnoliopsida</taxon>
        <taxon>eudicotyledons</taxon>
        <taxon>Gunneridae</taxon>
        <taxon>Pentapetalae</taxon>
        <taxon>asterids</taxon>
        <taxon>lamiids</taxon>
        <taxon>Lamiales</taxon>
        <taxon>Plantaginaceae</taxon>
        <taxon>Cheloneae</taxon>
        <taxon>Penstemon</taxon>
    </lineage>
</organism>
<accession>A0ABD3RUV2</accession>
<evidence type="ECO:0000259" key="3">
    <source>
        <dbReference type="Pfam" id="PF11331"/>
    </source>
</evidence>
<feature type="region of interest" description="Disordered" evidence="2">
    <location>
        <begin position="156"/>
        <end position="179"/>
    </location>
</feature>
<evidence type="ECO:0000313" key="5">
    <source>
        <dbReference type="EMBL" id="KAL3815115.1"/>
    </source>
</evidence>
<sequence length="810" mass="92224">MSEKSEVRLVRCPKCEKLLPEVTGYSVYQCGGCGAVLRAKNKDVDLDTFSEKSNEEMVGNTIEKLSDRYAKMSVTEERTMDLGDNSESDVRSNISSSSRTERRRILRDRAQNFRPNLMNKEENWEVEADEIQDKRSNKMAHDFEDLTIYNENLPRQGRLVNGRNGEKKDMEGPLNPPYRSNYDYELQTRNKNDIDGFNNVRDDREELLRKLDELQGQLSRSGNLTGKGKEKAPLDRRMAYQDPYALENRYPDSSLGMNRPYHDTQFKRPNYRNQYSEPPPLMRREEIGGNEFYPPPYGPSHVHGYEDPSRSHMLGRGPHQTPAPYPETRSHAYMMEPYVNDNMKPYPRHRPSCSCYECSNKRQVPSYGDNYYDGSNDTRFNYHENHSSFGSRDYNLRTSNSSSLRSHNPHLHTRWPSDLNSEVDGFTRRRLQRVHLPSGGKNCRPFAGGTPFLSCYNCFELLLLPKKVLIRNNSRRKVRCGACTTVIAFAVSDKNLVVLVDEEAKVDDMPSTFGDENMVKERTTFSSEDYDNSGYDFQSMEARKDSNLADVATNGKEFRPPAGSPLQNHLEFSDKFHAANRFEEGNISGRSENNKELPNKSNTRQRKESSATEIDLSSNEYCNTGTTFDSGEASREGDHMKGNKAKTFFAGFKDSNGSNRVDEQEKANLTVNGHLIPDRLIKKAEKMAGTIHPGNYWYDFRAGFWGAVGGPCLGIVPPFIEEFNYPMPEHCGGGNTHVYVNGRELNLKDLNLLGSRGLPTDRDRSYIIEISGRVLDEDTGEELDSLGKLAPTVEKAKRGFGMRDPNADAR</sequence>
<evidence type="ECO:0008006" key="7">
    <source>
        <dbReference type="Google" id="ProtNLM"/>
    </source>
</evidence>
<keyword evidence="1" id="KW-0175">Coiled coil</keyword>
<evidence type="ECO:0000259" key="4">
    <source>
        <dbReference type="Pfam" id="PF22910"/>
    </source>
</evidence>
<feature type="compositionally biased region" description="Polar residues" evidence="2">
    <location>
        <begin position="611"/>
        <end position="629"/>
    </location>
</feature>
<feature type="region of interest" description="Disordered" evidence="2">
    <location>
        <begin position="584"/>
        <end position="639"/>
    </location>
</feature>
<feature type="coiled-coil region" evidence="1">
    <location>
        <begin position="197"/>
        <end position="224"/>
    </location>
</feature>
<dbReference type="Pfam" id="PF11331">
    <property type="entry name" value="Zn_ribbon_12"/>
    <property type="match status" value="1"/>
</dbReference>
<dbReference type="PANTHER" id="PTHR31105">
    <property type="entry name" value="EXTRA-LARGE G-PROTEIN-LIKE"/>
    <property type="match status" value="1"/>
</dbReference>
<feature type="domain" description="Enhanced disease resistance 4-like N-terminal" evidence="4">
    <location>
        <begin position="6"/>
        <end position="39"/>
    </location>
</feature>
<protein>
    <recommendedName>
        <fullName evidence="7">Zinc-ribbon domain-containing protein</fullName>
    </recommendedName>
</protein>
<gene>
    <name evidence="5" type="ORF">ACJIZ3_016383</name>
</gene>
<keyword evidence="6" id="KW-1185">Reference proteome</keyword>